<evidence type="ECO:0000259" key="1">
    <source>
        <dbReference type="Pfam" id="PF03235"/>
    </source>
</evidence>
<dbReference type="InterPro" id="IPR004919">
    <property type="entry name" value="GmrSD_N"/>
</dbReference>
<organism evidence="2">
    <name type="scientific">Faucicola osloensis</name>
    <name type="common">Moraxella osloensis</name>
    <dbReference type="NCBI Taxonomy" id="34062"/>
    <lineage>
        <taxon>Bacteria</taxon>
        <taxon>Pseudomonadati</taxon>
        <taxon>Pseudomonadota</taxon>
        <taxon>Gammaproteobacteria</taxon>
        <taxon>Moraxellales</taxon>
        <taxon>Moraxellaceae</taxon>
        <taxon>Faucicola</taxon>
    </lineage>
</organism>
<dbReference type="EMBL" id="CP047226">
    <property type="protein sequence ID" value="QHG10373.1"/>
    <property type="molecule type" value="Genomic_DNA"/>
</dbReference>
<accession>A0A6P1KK97</accession>
<gene>
    <name evidence="2" type="ORF">GSF12_11120</name>
</gene>
<feature type="domain" description="GmrSD restriction endonucleases N-terminal" evidence="1">
    <location>
        <begin position="16"/>
        <end position="223"/>
    </location>
</feature>
<reference evidence="2" key="1">
    <citation type="journal article" date="2020" name="Microbiol. Resour. Announc.">
        <title>Complete Genome Sequence of Moraxella osloensis Strain YV1, Isolated from an Australian Wastewater Treatment Plant.</title>
        <authorList>
            <person name="Batinovic S."/>
            <person name="Rice D.T.F."/>
            <person name="Seviour R.J."/>
            <person name="Petrovski S."/>
        </authorList>
    </citation>
    <scope>NUCLEOTIDE SEQUENCE</scope>
    <source>
        <strain evidence="2">YV1</strain>
    </source>
</reference>
<evidence type="ECO:0000313" key="2">
    <source>
        <dbReference type="EMBL" id="QHG10373.1"/>
    </source>
</evidence>
<dbReference type="AlphaFoldDB" id="A0A6P1KK97"/>
<dbReference type="PANTHER" id="PTHR35149">
    <property type="entry name" value="SLL5132 PROTEIN"/>
    <property type="match status" value="1"/>
</dbReference>
<protein>
    <submittedName>
        <fullName evidence="2">DUF262 domain-containing protein</fullName>
    </submittedName>
</protein>
<sequence length="604" mass="72279">MTITSILKPLPIQDINEKNFFIPHYQRGYRWTEMQVQQLLNDIDQFIPIILNPKEGISSFYCLQPVVIKAMTIEKKQSHNLKGDWYEVIDGQQRLTTIFLIIQGINEFWEGKQKNPQFSLAYETREKSSNFLISLKQDDEIEDVLINHENIDFYYISKAYQTICNWIKSYKKNSSSFKIKFFENSKIIWYEVNSSEVSNNLFERLNLGKIPLTNAELVKALFLSEDSFNDLAEEERKIRQIEIAKLWDEIENKLNTEDEKFWAFITNKPRNKYETKIELLLDIITNKNEDKQDPYFTFTEFLREQQHSPLLTIWDKIEQFYSTICDWYSDNEFYHKIGYLVSARSVGSYKGVNLAELVTKALDKDSTKDSFKSYIDNLIQKSIDWNFKELRYDEDPNKIFNILLLFNVETNYLSEYEPYPFKFHKSKNWSLEHIHARNSEKFDKTKKEQWLEWLKHHLPILENRLSSLNVQDTNEIENVITQVKGYLSNPENLRWEKFDILFNEMHQFFNQNDDSLERDLDSLSNLALLGMNDNAALNNSIFEVKYRKIIEMDKEGKFIPICTRRVFMKYYNDNSTPQQHYFWSENDRQGYFANIENTLQKYNK</sequence>
<proteinExistence type="predicted"/>
<name>A0A6P1KK97_FAUOS</name>
<dbReference type="PANTHER" id="PTHR35149:SF1">
    <property type="entry name" value="DUF5655 DOMAIN-CONTAINING PROTEIN"/>
    <property type="match status" value="1"/>
</dbReference>
<dbReference type="Pfam" id="PF03235">
    <property type="entry name" value="GmrSD_N"/>
    <property type="match status" value="1"/>
</dbReference>